<dbReference type="RefSeq" id="WP_160755256.1">
    <property type="nucleotide sequence ID" value="NZ_WTYL01000001.1"/>
</dbReference>
<dbReference type="InterPro" id="IPR047111">
    <property type="entry name" value="YbaP-like"/>
</dbReference>
<reference evidence="2 3" key="1">
    <citation type="submission" date="2019-12" db="EMBL/GenBank/DDBJ databases">
        <title>Genomic-based taxomic classification of the family Erythrobacteraceae.</title>
        <authorList>
            <person name="Xu L."/>
        </authorList>
    </citation>
    <scope>NUCLEOTIDE SEQUENCE [LARGE SCALE GENOMIC DNA]</scope>
    <source>
        <strain evidence="2 3">KCTC 42453</strain>
    </source>
</reference>
<comment type="caution">
    <text evidence="2">The sequence shown here is derived from an EMBL/GenBank/DDBJ whole genome shotgun (WGS) entry which is preliminary data.</text>
</comment>
<organism evidence="2 3">
    <name type="scientific">Allopontixanthobacter sediminis</name>
    <dbReference type="NCBI Taxonomy" id="1689985"/>
    <lineage>
        <taxon>Bacteria</taxon>
        <taxon>Pseudomonadati</taxon>
        <taxon>Pseudomonadota</taxon>
        <taxon>Alphaproteobacteria</taxon>
        <taxon>Sphingomonadales</taxon>
        <taxon>Erythrobacteraceae</taxon>
        <taxon>Allopontixanthobacter</taxon>
    </lineage>
</organism>
<feature type="signal peptide" evidence="1">
    <location>
        <begin position="1"/>
        <end position="18"/>
    </location>
</feature>
<protein>
    <submittedName>
        <fullName evidence="2">TraB/GumN family protein</fullName>
    </submittedName>
</protein>
<evidence type="ECO:0000313" key="3">
    <source>
        <dbReference type="Proteomes" id="UP000431922"/>
    </source>
</evidence>
<name>A0A845AVU8_9SPHN</name>
<dbReference type="InterPro" id="IPR002816">
    <property type="entry name" value="TraB/PrgY/GumN_fam"/>
</dbReference>
<dbReference type="OrthoDB" id="9806326at2"/>
<keyword evidence="3" id="KW-1185">Reference proteome</keyword>
<dbReference type="CDD" id="cd14789">
    <property type="entry name" value="Tiki"/>
    <property type="match status" value="1"/>
</dbReference>
<dbReference type="EMBL" id="WTYL01000001">
    <property type="protein sequence ID" value="MXP43673.1"/>
    <property type="molecule type" value="Genomic_DNA"/>
</dbReference>
<accession>A0A845AVU8</accession>
<sequence>MRPFLSAALALACALGLAACGEKPAGEGERTDEQAAPLPAMWELASADGTVEGWLFGTIHSLPDGTTWETELISDAVDDADLLIVEIAALEDSAAISHVFARLARTEGLPPLSRRLPAGDQAALRDMLAATSYSDSDFTATESWAAALMLAQGVRGGNPENGVDRALLRRFEGRPVRELEGAVRQLGIFDTLPESDQRDLLAAVVKQGRDTSEESARLAQIWRSGDMDSLARENSAGLLSSPQLRTALLVSRNEDWADQLDALLPAVPPALIAVGAAHMAGPEGLPSLMEQRGYTVTRVQ</sequence>
<dbReference type="AlphaFoldDB" id="A0A845AVU8"/>
<dbReference type="PANTHER" id="PTHR40590">
    <property type="entry name" value="CYTOPLASMIC PROTEIN-RELATED"/>
    <property type="match status" value="1"/>
</dbReference>
<proteinExistence type="predicted"/>
<dbReference type="PROSITE" id="PS51257">
    <property type="entry name" value="PROKAR_LIPOPROTEIN"/>
    <property type="match status" value="1"/>
</dbReference>
<dbReference type="Proteomes" id="UP000431922">
    <property type="component" value="Unassembled WGS sequence"/>
</dbReference>
<keyword evidence="1" id="KW-0732">Signal</keyword>
<feature type="chain" id="PRO_5032748122" evidence="1">
    <location>
        <begin position="19"/>
        <end position="300"/>
    </location>
</feature>
<evidence type="ECO:0000313" key="2">
    <source>
        <dbReference type="EMBL" id="MXP43673.1"/>
    </source>
</evidence>
<dbReference type="Pfam" id="PF01963">
    <property type="entry name" value="TraB_PrgY_gumN"/>
    <property type="match status" value="1"/>
</dbReference>
<evidence type="ECO:0000256" key="1">
    <source>
        <dbReference type="SAM" id="SignalP"/>
    </source>
</evidence>
<dbReference type="PANTHER" id="PTHR40590:SF1">
    <property type="entry name" value="CYTOPLASMIC PROTEIN"/>
    <property type="match status" value="1"/>
</dbReference>
<gene>
    <name evidence="2" type="ORF">GRI65_04275</name>
</gene>